<keyword evidence="1" id="KW-0472">Membrane</keyword>
<feature type="transmembrane region" description="Helical" evidence="1">
    <location>
        <begin position="26"/>
        <end position="42"/>
    </location>
</feature>
<feature type="transmembrane region" description="Helical" evidence="1">
    <location>
        <begin position="579"/>
        <end position="599"/>
    </location>
</feature>
<feature type="transmembrane region" description="Helical" evidence="1">
    <location>
        <begin position="611"/>
        <end position="632"/>
    </location>
</feature>
<protein>
    <recommendedName>
        <fullName evidence="4">O-antigen ligase domain-containing protein</fullName>
    </recommendedName>
</protein>
<evidence type="ECO:0000313" key="3">
    <source>
        <dbReference type="Proteomes" id="UP000342300"/>
    </source>
</evidence>
<dbReference type="EMBL" id="PDHS01000335">
    <property type="protein sequence ID" value="MQM31553.1"/>
    <property type="molecule type" value="Genomic_DNA"/>
</dbReference>
<organism evidence="2 3">
    <name type="scientific">Candidatus Accumulibacter phosphatis</name>
    <dbReference type="NCBI Taxonomy" id="327160"/>
    <lineage>
        <taxon>Bacteria</taxon>
        <taxon>Pseudomonadati</taxon>
        <taxon>Pseudomonadota</taxon>
        <taxon>Betaproteobacteria</taxon>
        <taxon>Candidatus Accumulibacter</taxon>
    </lineage>
</organism>
<keyword evidence="1" id="KW-1133">Transmembrane helix</keyword>
<reference evidence="2 3" key="1">
    <citation type="submission" date="2017-09" db="EMBL/GenBank/DDBJ databases">
        <title>Metagenomic Analysis Reveals Denitrifying Candidatus Accumulibacter and Flanking Population as a Source of N2O.</title>
        <authorList>
            <person name="Gao H."/>
            <person name="Mao Y."/>
            <person name="Zhao X."/>
            <person name="Liu W.-T."/>
            <person name="Zhang T."/>
            <person name="Wells G."/>
        </authorList>
    </citation>
    <scope>NUCLEOTIDE SEQUENCE [LARGE SCALE GENOMIC DNA]</scope>
    <source>
        <strain evidence="2">CANDO_2_IC</strain>
    </source>
</reference>
<sequence length="671" mass="73085">MSWLHGTLAALAGVLGLFIARHHPLWPNVLSVVFVAWAFAVARRPSRFLFVLPALLPVASFSAWTGWIGIEEFDLLVLAAVSGCHAHMLVFRARPTSRDRPGDASEDACFRLARLGLGALAVSYAVALLRGLSEADPSLAGWFQGYEEPLNSLRVGKSFLFAWLLLPSLRRLQEHAPALAASRLAAGVATGLGLVVVAIIYERSAYPGLFDFSTAYRSTALFWEMHVGGAALDGYLALAVPFAVHAVLRAPDRWHWGVAALLAVGVGYACLTSFSRSVYLGVGLSLLLLVWRLSVPWLGPWPSRARPTSLLASEPRLPPLPPPEPWRVWGGRLLLAVLAFEVLAVFGLGDFMSRRLSASERDLGSRLQHWSAGLGLLRAPSELLLGRGLGRFPSNYSLAVAERAIPGRLQVIDTREAGAYLQLSGPPHNAHRDGAFELLQRVPPLHDGSYRLMMDLRAPQQARLRVAVCQRHLLYDAACASTVVSVPGGDTQWHHFSLQFTAPTSSPAGEWPPAFGFLSLRLLAGLGELIDLDKLHLFDATGRQLLHNGDFSDGLARWFFAGRHYFVPWHIDNLFLEMLIDQGVIGLLLLLALLALAWVNLLGGPGCRHDFAPYLLAALTAFMVIGVFSSLLDMPRAAFLFFLLLCSALFLNGHAVVADLRAAPSTPVQEP</sequence>
<evidence type="ECO:0008006" key="4">
    <source>
        <dbReference type="Google" id="ProtNLM"/>
    </source>
</evidence>
<evidence type="ECO:0000256" key="1">
    <source>
        <dbReference type="SAM" id="Phobius"/>
    </source>
</evidence>
<feature type="transmembrane region" description="Helical" evidence="1">
    <location>
        <begin position="639"/>
        <end position="657"/>
    </location>
</feature>
<comment type="caution">
    <text evidence="2">The sequence shown here is derived from an EMBL/GenBank/DDBJ whole genome shotgun (WGS) entry which is preliminary data.</text>
</comment>
<dbReference type="Proteomes" id="UP000342300">
    <property type="component" value="Unassembled WGS sequence"/>
</dbReference>
<feature type="transmembrane region" description="Helical" evidence="1">
    <location>
        <begin position="181"/>
        <end position="201"/>
    </location>
</feature>
<evidence type="ECO:0000313" key="2">
    <source>
        <dbReference type="EMBL" id="MQM31553.1"/>
    </source>
</evidence>
<proteinExistence type="predicted"/>
<feature type="transmembrane region" description="Helical" evidence="1">
    <location>
        <begin position="112"/>
        <end position="132"/>
    </location>
</feature>
<name>A0A6A7RVH4_9PROT</name>
<dbReference type="PANTHER" id="PTHR37422:SF13">
    <property type="entry name" value="LIPOPOLYSACCHARIDE BIOSYNTHESIS PROTEIN PA4999-RELATED"/>
    <property type="match status" value="1"/>
</dbReference>
<accession>A0A6A7RVH4</accession>
<dbReference type="PANTHER" id="PTHR37422">
    <property type="entry name" value="TEICHURONIC ACID BIOSYNTHESIS PROTEIN TUAE"/>
    <property type="match status" value="1"/>
</dbReference>
<feature type="transmembrane region" description="Helical" evidence="1">
    <location>
        <begin position="329"/>
        <end position="351"/>
    </location>
</feature>
<feature type="transmembrane region" description="Helical" evidence="1">
    <location>
        <begin position="254"/>
        <end position="271"/>
    </location>
</feature>
<dbReference type="InterPro" id="IPR051533">
    <property type="entry name" value="WaaL-like"/>
</dbReference>
<dbReference type="Gene3D" id="2.60.120.260">
    <property type="entry name" value="Galactose-binding domain-like"/>
    <property type="match status" value="1"/>
</dbReference>
<gene>
    <name evidence="2" type="ORF">CRU78_13930</name>
</gene>
<dbReference type="AlphaFoldDB" id="A0A6A7RVH4"/>
<keyword evidence="1" id="KW-0812">Transmembrane</keyword>
<feature type="transmembrane region" description="Helical" evidence="1">
    <location>
        <begin position="49"/>
        <end position="67"/>
    </location>
</feature>
<feature type="transmembrane region" description="Helical" evidence="1">
    <location>
        <begin position="73"/>
        <end position="91"/>
    </location>
</feature>
<feature type="transmembrane region" description="Helical" evidence="1">
    <location>
        <begin position="278"/>
        <end position="299"/>
    </location>
</feature>